<dbReference type="InterPro" id="IPR036803">
    <property type="entry name" value="Porphobilinogen_deaminase_C_sf"/>
</dbReference>
<evidence type="ECO:0000259" key="8">
    <source>
        <dbReference type="Pfam" id="PF03900"/>
    </source>
</evidence>
<dbReference type="Pfam" id="PF03900">
    <property type="entry name" value="Porphobil_deamC"/>
    <property type="match status" value="1"/>
</dbReference>
<comment type="caution">
    <text evidence="9">The sequence shown here is derived from an EMBL/GenBank/DDBJ whole genome shotgun (WGS) entry which is preliminary data.</text>
</comment>
<feature type="modified residue" description="S-(dipyrrolylmethanemethyl)cysteine" evidence="6">
    <location>
        <position position="235"/>
    </location>
</feature>
<dbReference type="RefSeq" id="WP_380624023.1">
    <property type="nucleotide sequence ID" value="NZ_JBHSDK010000028.1"/>
</dbReference>
<dbReference type="GO" id="GO:0004418">
    <property type="term" value="F:hydroxymethylbilane synthase activity"/>
    <property type="evidence" value="ECO:0007669"/>
    <property type="project" value="UniProtKB-EC"/>
</dbReference>
<feature type="domain" description="Porphobilinogen deaminase C-terminal" evidence="8">
    <location>
        <begin position="220"/>
        <end position="298"/>
    </location>
</feature>
<reference evidence="10" key="1">
    <citation type="journal article" date="2019" name="Int. J. Syst. Evol. Microbiol.">
        <title>The Global Catalogue of Microorganisms (GCM) 10K type strain sequencing project: providing services to taxonomists for standard genome sequencing and annotation.</title>
        <authorList>
            <consortium name="The Broad Institute Genomics Platform"/>
            <consortium name="The Broad Institute Genome Sequencing Center for Infectious Disease"/>
            <person name="Wu L."/>
            <person name="Ma J."/>
        </authorList>
    </citation>
    <scope>NUCLEOTIDE SEQUENCE [LARGE SCALE GENOMIC DNA]</scope>
    <source>
        <strain evidence="10">IBRC-M 10908</strain>
    </source>
</reference>
<evidence type="ECO:0000313" key="10">
    <source>
        <dbReference type="Proteomes" id="UP001595823"/>
    </source>
</evidence>
<evidence type="ECO:0000256" key="6">
    <source>
        <dbReference type="HAMAP-Rule" id="MF_00260"/>
    </source>
</evidence>
<comment type="catalytic activity">
    <reaction evidence="5 6">
        <text>4 porphobilinogen + H2O = hydroxymethylbilane + 4 NH4(+)</text>
        <dbReference type="Rhea" id="RHEA:13185"/>
        <dbReference type="ChEBI" id="CHEBI:15377"/>
        <dbReference type="ChEBI" id="CHEBI:28938"/>
        <dbReference type="ChEBI" id="CHEBI:57845"/>
        <dbReference type="ChEBI" id="CHEBI:58126"/>
        <dbReference type="EC" id="2.5.1.61"/>
    </reaction>
</comment>
<comment type="similarity">
    <text evidence="2 6">Belongs to the HMBS family.</text>
</comment>
<dbReference type="PANTHER" id="PTHR11557:SF0">
    <property type="entry name" value="PORPHOBILINOGEN DEAMINASE"/>
    <property type="match status" value="1"/>
</dbReference>
<organism evidence="9 10">
    <name type="scientific">Salininema proteolyticum</name>
    <dbReference type="NCBI Taxonomy" id="1607685"/>
    <lineage>
        <taxon>Bacteria</taxon>
        <taxon>Bacillati</taxon>
        <taxon>Actinomycetota</taxon>
        <taxon>Actinomycetes</taxon>
        <taxon>Glycomycetales</taxon>
        <taxon>Glycomycetaceae</taxon>
        <taxon>Salininema</taxon>
    </lineage>
</organism>
<accession>A0ABV8U383</accession>
<evidence type="ECO:0000259" key="7">
    <source>
        <dbReference type="Pfam" id="PF01379"/>
    </source>
</evidence>
<dbReference type="PANTHER" id="PTHR11557">
    <property type="entry name" value="PORPHOBILINOGEN DEAMINASE"/>
    <property type="match status" value="1"/>
</dbReference>
<comment type="function">
    <text evidence="1 6">Tetrapolymerization of the monopyrrole PBG into the hydroxymethylbilane pre-uroporphyrinogen in several discrete steps.</text>
</comment>
<dbReference type="NCBIfam" id="TIGR00212">
    <property type="entry name" value="hemC"/>
    <property type="match status" value="1"/>
</dbReference>
<evidence type="ECO:0000256" key="2">
    <source>
        <dbReference type="ARBA" id="ARBA00005638"/>
    </source>
</evidence>
<proteinExistence type="inferred from homology"/>
<evidence type="ECO:0000256" key="1">
    <source>
        <dbReference type="ARBA" id="ARBA00002869"/>
    </source>
</evidence>
<evidence type="ECO:0000256" key="5">
    <source>
        <dbReference type="ARBA" id="ARBA00048169"/>
    </source>
</evidence>
<keyword evidence="4 6" id="KW-0627">Porphyrin biosynthesis</keyword>
<dbReference type="Gene3D" id="3.30.160.40">
    <property type="entry name" value="Porphobilinogen deaminase, C-terminal domain"/>
    <property type="match status" value="1"/>
</dbReference>
<feature type="domain" description="Porphobilinogen deaminase N-terminal" evidence="7">
    <location>
        <begin position="3"/>
        <end position="204"/>
    </location>
</feature>
<dbReference type="PROSITE" id="PS00533">
    <property type="entry name" value="PORPHOBILINOGEN_DEAM"/>
    <property type="match status" value="1"/>
</dbReference>
<protein>
    <recommendedName>
        <fullName evidence="6">Porphobilinogen deaminase</fullName>
        <shortName evidence="6">PBG</shortName>
        <ecNumber evidence="6">2.5.1.61</ecNumber>
    </recommendedName>
    <alternativeName>
        <fullName evidence="6">Hydroxymethylbilane synthase</fullName>
        <shortName evidence="6">HMBS</shortName>
    </alternativeName>
    <alternativeName>
        <fullName evidence="6">Pre-uroporphyrinogen synthase</fullName>
    </alternativeName>
</protein>
<dbReference type="Proteomes" id="UP001595823">
    <property type="component" value="Unassembled WGS sequence"/>
</dbReference>
<dbReference type="Gene3D" id="3.40.190.10">
    <property type="entry name" value="Periplasmic binding protein-like II"/>
    <property type="match status" value="2"/>
</dbReference>
<dbReference type="Pfam" id="PF01379">
    <property type="entry name" value="Porphobil_deam"/>
    <property type="match status" value="1"/>
</dbReference>
<sequence>MTIRVGTRGSKLAMAQTGHAAEQIERVSGEAVKLVPITTTGDTSSAPVTELGVGVFVNQLRQALRDDEIDVAVHSFKDLPTAQPDDLVIPAVPARQDPRDCLIASEGRTLDDLPPGSRIGTGSPRRMSQLRALDRGWEIVPIRGNIDSRSARVGNDLDAVVLAAAGLRRVGRESDITQSIDPLTMLPAPAQGALALECRKADKTNSAILYKLNDRYAHFAATAERAVLARLEAGCTAPVAALADTSEADTDPEAVDLYLRALVAAEDGSRIDRNSVTATVSSPEEAFALGTRLADELLDGGVADLLA</sequence>
<dbReference type="InterPro" id="IPR000860">
    <property type="entry name" value="HemC"/>
</dbReference>
<dbReference type="EMBL" id="JBHSDK010000028">
    <property type="protein sequence ID" value="MFC4337240.1"/>
    <property type="molecule type" value="Genomic_DNA"/>
</dbReference>
<keyword evidence="3 6" id="KW-0808">Transferase</keyword>
<evidence type="ECO:0000256" key="3">
    <source>
        <dbReference type="ARBA" id="ARBA00022679"/>
    </source>
</evidence>
<dbReference type="SUPFAM" id="SSF54782">
    <property type="entry name" value="Porphobilinogen deaminase (hydroxymethylbilane synthase), C-terminal domain"/>
    <property type="match status" value="1"/>
</dbReference>
<dbReference type="PRINTS" id="PR00151">
    <property type="entry name" value="PORPHBDMNASE"/>
</dbReference>
<keyword evidence="10" id="KW-1185">Reference proteome</keyword>
<gene>
    <name evidence="6 9" type="primary">hemC</name>
    <name evidence="9" type="ORF">ACFPET_18725</name>
</gene>
<dbReference type="InterPro" id="IPR022419">
    <property type="entry name" value="Porphobilin_deaminase_cofac_BS"/>
</dbReference>
<evidence type="ECO:0000313" key="9">
    <source>
        <dbReference type="EMBL" id="MFC4337240.1"/>
    </source>
</evidence>
<dbReference type="PIRSF" id="PIRSF001438">
    <property type="entry name" value="4pyrrol_synth_OHMeBilane_synth"/>
    <property type="match status" value="1"/>
</dbReference>
<evidence type="ECO:0000256" key="4">
    <source>
        <dbReference type="ARBA" id="ARBA00023244"/>
    </source>
</evidence>
<comment type="subunit">
    <text evidence="6">Monomer.</text>
</comment>
<dbReference type="HAMAP" id="MF_00260">
    <property type="entry name" value="Porphobil_deam"/>
    <property type="match status" value="1"/>
</dbReference>
<dbReference type="EC" id="2.5.1.61" evidence="6"/>
<comment type="cofactor">
    <cofactor evidence="6">
        <name>dipyrromethane</name>
        <dbReference type="ChEBI" id="CHEBI:60342"/>
    </cofactor>
    <text evidence="6">Binds 1 dipyrromethane group covalently.</text>
</comment>
<name>A0ABV8U383_9ACTN</name>
<dbReference type="InterPro" id="IPR022417">
    <property type="entry name" value="Porphobilin_deaminase_N"/>
</dbReference>
<dbReference type="InterPro" id="IPR022418">
    <property type="entry name" value="Porphobilinogen_deaminase_C"/>
</dbReference>
<comment type="miscellaneous">
    <text evidence="6">The porphobilinogen subunits are added to the dipyrromethane group.</text>
</comment>
<dbReference type="SUPFAM" id="SSF53850">
    <property type="entry name" value="Periplasmic binding protein-like II"/>
    <property type="match status" value="1"/>
</dbReference>